<reference evidence="1 2" key="1">
    <citation type="journal article" date="2022" name="Front. Cell. Infect. Microbiol.">
        <title>The Genomes of Two Strains of Taenia crassiceps the Animal Model for the Study of Human Cysticercosis.</title>
        <authorList>
            <person name="Bobes R.J."/>
            <person name="Estrada K."/>
            <person name="Rios-Valencia D.G."/>
            <person name="Calderon-Gallegos A."/>
            <person name="de la Torre P."/>
            <person name="Carrero J.C."/>
            <person name="Sanchez-Flores A."/>
            <person name="Laclette J.P."/>
        </authorList>
    </citation>
    <scope>NUCLEOTIDE SEQUENCE [LARGE SCALE GENOMIC DNA]</scope>
    <source>
        <strain evidence="1">WFUcys</strain>
    </source>
</reference>
<proteinExistence type="predicted"/>
<accession>A0ABR4QDY9</accession>
<name>A0ABR4QDY9_9CEST</name>
<dbReference type="EMBL" id="JAKROA010000004">
    <property type="protein sequence ID" value="KAL5107665.1"/>
    <property type="molecule type" value="Genomic_DNA"/>
</dbReference>
<organism evidence="1 2">
    <name type="scientific">Taenia crassiceps</name>
    <dbReference type="NCBI Taxonomy" id="6207"/>
    <lineage>
        <taxon>Eukaryota</taxon>
        <taxon>Metazoa</taxon>
        <taxon>Spiralia</taxon>
        <taxon>Lophotrochozoa</taxon>
        <taxon>Platyhelminthes</taxon>
        <taxon>Cestoda</taxon>
        <taxon>Eucestoda</taxon>
        <taxon>Cyclophyllidea</taxon>
        <taxon>Taeniidae</taxon>
        <taxon>Taenia</taxon>
    </lineage>
</organism>
<evidence type="ECO:0000313" key="1">
    <source>
        <dbReference type="EMBL" id="KAL5107665.1"/>
    </source>
</evidence>
<dbReference type="Proteomes" id="UP001651158">
    <property type="component" value="Unassembled WGS sequence"/>
</dbReference>
<evidence type="ECO:0000313" key="2">
    <source>
        <dbReference type="Proteomes" id="UP001651158"/>
    </source>
</evidence>
<gene>
    <name evidence="1" type="ORF">TcWFU_004564</name>
</gene>
<comment type="caution">
    <text evidence="1">The sequence shown here is derived from an EMBL/GenBank/DDBJ whole genome shotgun (WGS) entry which is preliminary data.</text>
</comment>
<protein>
    <submittedName>
        <fullName evidence="1">Uncharacterized protein</fullName>
    </submittedName>
</protein>
<sequence length="67" mass="7988">MTLVPHEHSTPSLFIPHVSTEFRFSILRVPKKRSIIHRRMHDLREMQLLRLLARDNQGSRFGLKRVT</sequence>
<keyword evidence="2" id="KW-1185">Reference proteome</keyword>